<evidence type="ECO:0000313" key="2">
    <source>
        <dbReference type="Proteomes" id="UP001060215"/>
    </source>
</evidence>
<proteinExistence type="predicted"/>
<sequence length="601" mass="67172">MKKMMMGSLLSQSQMVLTRVLLLLLSFTSMVRAKDHFYDFMLKETNFTKLCITNSVLTVNGSFPGPTIHVRKGDTAFVNVHNQGDYGVTIHWHGVKQPRNPWSDGPEYITQCSIAPGTNFTYKVIFSTEEGTLWWHAHSDWTQSTVHGAIVILPAEGTTYPFPQPDEEQVIVLGSWFVFDVNKHLHYDLSVGGELPGAQAYVINGQPGAFFNCSNDETTFRLSVDYGKTYLLRIINAAVDSELFFAIAEHNVTVVGMDGSYLKPISTANVAISPGQTMNVLLTANQPLGHYYMAARQFISIGLADVENATTAVIEYRGNYTAPSTPIFPSNLPSHRDIEAGNGFLSRLRSLANKEHPISVPQNISHPMFVVVSEKEIVCPNRSCVSLDGNRLSSAMNNITFQNPTTDILLAYYRDISGVYETDFPDYPKWFYNFTSDDLPNNTVIPTIGTKVRMFNFNETVEIVFQGTDVLAGAQNHPVHMHGYSYYVVGSGLGNFNNETDPKSYNLVDPPELNTVRVPKNGWVTVRFTANNPGVWLWHCHLIRHQTWGMKTVFIVQNGDTPETSILDPPPSMPSCKSSFVNYIEEFKNSDGLQLVRMRGM</sequence>
<dbReference type="EMBL" id="CM045761">
    <property type="protein sequence ID" value="KAI8013639.1"/>
    <property type="molecule type" value="Genomic_DNA"/>
</dbReference>
<organism evidence="1 2">
    <name type="scientific">Camellia lanceoleosa</name>
    <dbReference type="NCBI Taxonomy" id="1840588"/>
    <lineage>
        <taxon>Eukaryota</taxon>
        <taxon>Viridiplantae</taxon>
        <taxon>Streptophyta</taxon>
        <taxon>Embryophyta</taxon>
        <taxon>Tracheophyta</taxon>
        <taxon>Spermatophyta</taxon>
        <taxon>Magnoliopsida</taxon>
        <taxon>eudicotyledons</taxon>
        <taxon>Gunneridae</taxon>
        <taxon>Pentapetalae</taxon>
        <taxon>asterids</taxon>
        <taxon>Ericales</taxon>
        <taxon>Theaceae</taxon>
        <taxon>Camellia</taxon>
    </lineage>
</organism>
<evidence type="ECO:0000313" key="1">
    <source>
        <dbReference type="EMBL" id="KAI8013639.1"/>
    </source>
</evidence>
<reference evidence="1 2" key="1">
    <citation type="journal article" date="2022" name="Plant J.">
        <title>Chromosome-level genome of Camellia lanceoleosa provides a valuable resource for understanding genome evolution and self-incompatibility.</title>
        <authorList>
            <person name="Gong W."/>
            <person name="Xiao S."/>
            <person name="Wang L."/>
            <person name="Liao Z."/>
            <person name="Chang Y."/>
            <person name="Mo W."/>
            <person name="Hu G."/>
            <person name="Li W."/>
            <person name="Zhao G."/>
            <person name="Zhu H."/>
            <person name="Hu X."/>
            <person name="Ji K."/>
            <person name="Xiang X."/>
            <person name="Song Q."/>
            <person name="Yuan D."/>
            <person name="Jin S."/>
            <person name="Zhang L."/>
        </authorList>
    </citation>
    <scope>NUCLEOTIDE SEQUENCE [LARGE SCALE GENOMIC DNA]</scope>
    <source>
        <strain evidence="1">SQ_2022a</strain>
    </source>
</reference>
<keyword evidence="2" id="KW-1185">Reference proteome</keyword>
<dbReference type="Proteomes" id="UP001060215">
    <property type="component" value="Chromosome 4"/>
</dbReference>
<protein>
    <submittedName>
        <fullName evidence="1">Laccase-9</fullName>
    </submittedName>
</protein>
<comment type="caution">
    <text evidence="1">The sequence shown here is derived from an EMBL/GenBank/DDBJ whole genome shotgun (WGS) entry which is preliminary data.</text>
</comment>
<name>A0ACC0HKV3_9ERIC</name>
<accession>A0ACC0HKV3</accession>
<gene>
    <name evidence="1" type="ORF">LOK49_LG05G02867</name>
</gene>